<dbReference type="PANTHER" id="PTHR30466">
    <property type="entry name" value="FLAVIN REDUCTASE"/>
    <property type="match status" value="1"/>
</dbReference>
<dbReference type="SMART" id="SM00903">
    <property type="entry name" value="Flavin_Reduct"/>
    <property type="match status" value="1"/>
</dbReference>
<dbReference type="InterPro" id="IPR002563">
    <property type="entry name" value="Flavin_Rdtase-like_dom"/>
</dbReference>
<reference evidence="5" key="1">
    <citation type="journal article" date="2018" name="Appl. Environ. Microbiol.">
        <title>Biosynthesis of Tropolones in Streptomyces spp: Interweaving Biosynthesis and Degradation of Phenylacetic Acid and Hydroxylations on Tropone Ring.</title>
        <authorList>
            <person name="Chen X."/>
            <person name="Xu M."/>
            <person name="Lu J."/>
            <person name="Xu J."/>
            <person name="Wang Y."/>
            <person name="Lin S."/>
            <person name="Deng Z."/>
            <person name="Tao M."/>
        </authorList>
    </citation>
    <scope>NUCLEOTIDE SEQUENCE</scope>
    <source>
        <strain evidence="5">Soc7</strain>
    </source>
</reference>
<evidence type="ECO:0000256" key="3">
    <source>
        <dbReference type="SAM" id="MobiDB-lite"/>
    </source>
</evidence>
<dbReference type="InterPro" id="IPR012349">
    <property type="entry name" value="Split_barrel_FMN-bd"/>
</dbReference>
<feature type="domain" description="Flavin reductase like" evidence="4">
    <location>
        <begin position="30"/>
        <end position="180"/>
    </location>
</feature>
<protein>
    <submittedName>
        <fullName evidence="5">Tropolone 3,7-monooxygenase flavin reductase component</fullName>
    </submittedName>
</protein>
<accession>A0A2S1JZG9</accession>
<dbReference type="Gene3D" id="2.30.110.10">
    <property type="entry name" value="Electron Transport, Fmn-binding Protein, Chain A"/>
    <property type="match status" value="1"/>
</dbReference>
<evidence type="ECO:0000313" key="5">
    <source>
        <dbReference type="EMBL" id="AWF83808.1"/>
    </source>
</evidence>
<dbReference type="GO" id="GO:0042602">
    <property type="term" value="F:riboflavin reductase (NADPH) activity"/>
    <property type="evidence" value="ECO:0007669"/>
    <property type="project" value="TreeGrafter"/>
</dbReference>
<dbReference type="Pfam" id="PF01613">
    <property type="entry name" value="Flavin_Reduct"/>
    <property type="match status" value="1"/>
</dbReference>
<feature type="region of interest" description="Disordered" evidence="3">
    <location>
        <begin position="1"/>
        <end position="20"/>
    </location>
</feature>
<dbReference type="PANTHER" id="PTHR30466:SF11">
    <property type="entry name" value="FLAVIN-DEPENDENT MONOOXYGENASE, REDUCTASE SUBUNIT HSAB"/>
    <property type="match status" value="1"/>
</dbReference>
<evidence type="ECO:0000256" key="2">
    <source>
        <dbReference type="ARBA" id="ARBA00023002"/>
    </source>
</evidence>
<keyword evidence="2" id="KW-0560">Oxidoreductase</keyword>
<evidence type="ECO:0000259" key="4">
    <source>
        <dbReference type="SMART" id="SM00903"/>
    </source>
</evidence>
<evidence type="ECO:0000256" key="1">
    <source>
        <dbReference type="ARBA" id="ARBA00008898"/>
    </source>
</evidence>
<dbReference type="EMBL" id="MF955860">
    <property type="protein sequence ID" value="AWF83808.1"/>
    <property type="molecule type" value="Genomic_DNA"/>
</dbReference>
<sequence length="185" mass="19430">MSSHTPAPGGPTAPPGAPVLPDQAQLRHVLGQFVTGVCAVSTRFDTRSGVRHDAIAVNSFTSVSLDPPLVSMYLRDDSTFLRRVRTSGQWAVSFLGNRARSLVGVLTAPAARRPPVEQAADWAVGPHTGCLVLPDGPGTLECALHLTQALGDHVLVVGRVLGAVGRDHEPLVFHRGAFTEVAPAP</sequence>
<dbReference type="GO" id="GO:0010181">
    <property type="term" value="F:FMN binding"/>
    <property type="evidence" value="ECO:0007669"/>
    <property type="project" value="InterPro"/>
</dbReference>
<comment type="similarity">
    <text evidence="1">Belongs to the non-flavoprotein flavin reductase family.</text>
</comment>
<name>A0A2S1JZG9_9ACTN</name>
<feature type="compositionally biased region" description="Pro residues" evidence="3">
    <location>
        <begin position="8"/>
        <end position="18"/>
    </location>
</feature>
<dbReference type="SUPFAM" id="SSF50475">
    <property type="entry name" value="FMN-binding split barrel"/>
    <property type="match status" value="1"/>
</dbReference>
<dbReference type="AlphaFoldDB" id="A0A2S1JZG9"/>
<keyword evidence="5" id="KW-0503">Monooxygenase</keyword>
<dbReference type="GO" id="GO:0004497">
    <property type="term" value="F:monooxygenase activity"/>
    <property type="evidence" value="ECO:0007669"/>
    <property type="project" value="UniProtKB-KW"/>
</dbReference>
<proteinExistence type="inferred from homology"/>
<dbReference type="InterPro" id="IPR050268">
    <property type="entry name" value="NADH-dep_flavin_reductase"/>
</dbReference>
<gene>
    <name evidence="5" type="primary">trlD</name>
</gene>
<organism evidence="5">
    <name type="scientific">Streptomyces cyaneofuscatus</name>
    <dbReference type="NCBI Taxonomy" id="66883"/>
    <lineage>
        <taxon>Bacteria</taxon>
        <taxon>Bacillati</taxon>
        <taxon>Actinomycetota</taxon>
        <taxon>Actinomycetes</taxon>
        <taxon>Kitasatosporales</taxon>
        <taxon>Streptomycetaceae</taxon>
        <taxon>Streptomyces</taxon>
    </lineage>
</organism>